<keyword evidence="2" id="KW-1185">Reference proteome</keyword>
<name>A0A7W9SZ81_9BACT</name>
<comment type="caution">
    <text evidence="1">The sequence shown here is derived from an EMBL/GenBank/DDBJ whole genome shotgun (WGS) entry which is preliminary data.</text>
</comment>
<protein>
    <submittedName>
        <fullName evidence="1">Uncharacterized protein</fullName>
    </submittedName>
</protein>
<sequence>MSRLHSYFALNCKRLGLLWLIWCAAATLAVAQKPLEVLLVGTSHYNGESDASYRPIINKLKAYQPDLVIGEYLAPADARLLPATQGEARPYQRSLRYLQRRELQTPPLDDKAAAAVRRQLRKNPLLHQQRIDLARYYAYNHDRANAEYQLYLLEETYKERLSAADQAYYRQAFGPADSLRKVLKMVRPLTEYHRIFFPLLQELGQGQLYSMDCQRHGQAFSQASGQAYGQFLTLQAAFKADSTTEQAATFRRMTAAKTAFFAYLDAAATSEEAYRIMNAPAFGKLNDDLNFYGDEALYGAPGFPTAAVQAMKTQWELRNQGMCDNIVRRAREQGARRVVVAVGSAHTMIMHRMLAAMPNVRVSTYHDLP</sequence>
<evidence type="ECO:0000313" key="2">
    <source>
        <dbReference type="Proteomes" id="UP000532746"/>
    </source>
</evidence>
<dbReference type="RefSeq" id="WP_183403168.1">
    <property type="nucleotide sequence ID" value="NZ_JACHGG010000002.1"/>
</dbReference>
<organism evidence="1 2">
    <name type="scientific">Hymenobacter luteus</name>
    <dbReference type="NCBI Taxonomy" id="1411122"/>
    <lineage>
        <taxon>Bacteria</taxon>
        <taxon>Pseudomonadati</taxon>
        <taxon>Bacteroidota</taxon>
        <taxon>Cytophagia</taxon>
        <taxon>Cytophagales</taxon>
        <taxon>Hymenobacteraceae</taxon>
        <taxon>Hymenobacter</taxon>
    </lineage>
</organism>
<gene>
    <name evidence="1" type="ORF">HNQ93_001482</name>
</gene>
<accession>A0A7W9SZ81</accession>
<dbReference type="InterPro" id="IPR043749">
    <property type="entry name" value="DUF5694"/>
</dbReference>
<dbReference type="EMBL" id="JACHGG010000002">
    <property type="protein sequence ID" value="MBB6058636.1"/>
    <property type="molecule type" value="Genomic_DNA"/>
</dbReference>
<dbReference type="AlphaFoldDB" id="A0A7W9SZ81"/>
<evidence type="ECO:0000313" key="1">
    <source>
        <dbReference type="EMBL" id="MBB6058636.1"/>
    </source>
</evidence>
<dbReference type="Pfam" id="PF18950">
    <property type="entry name" value="DUF5694"/>
    <property type="match status" value="1"/>
</dbReference>
<dbReference type="Proteomes" id="UP000532746">
    <property type="component" value="Unassembled WGS sequence"/>
</dbReference>
<proteinExistence type="predicted"/>
<reference evidence="1 2" key="1">
    <citation type="submission" date="2020-08" db="EMBL/GenBank/DDBJ databases">
        <title>Genomic Encyclopedia of Type Strains, Phase IV (KMG-IV): sequencing the most valuable type-strain genomes for metagenomic binning, comparative biology and taxonomic classification.</title>
        <authorList>
            <person name="Goeker M."/>
        </authorList>
    </citation>
    <scope>NUCLEOTIDE SEQUENCE [LARGE SCALE GENOMIC DNA]</scope>
    <source>
        <strain evidence="1 2">DSM 26718</strain>
    </source>
</reference>